<comment type="caution">
    <text evidence="1">The sequence shown here is derived from an EMBL/GenBank/DDBJ whole genome shotgun (WGS) entry which is preliminary data.</text>
</comment>
<dbReference type="EMBL" id="BAABME010019707">
    <property type="protein sequence ID" value="GAA0158092.1"/>
    <property type="molecule type" value="Genomic_DNA"/>
</dbReference>
<evidence type="ECO:0000313" key="1">
    <source>
        <dbReference type="EMBL" id="GAA0158092.1"/>
    </source>
</evidence>
<evidence type="ECO:0000313" key="2">
    <source>
        <dbReference type="Proteomes" id="UP001454036"/>
    </source>
</evidence>
<dbReference type="PANTHER" id="PTHR33116:SF86">
    <property type="entry name" value="REVERSE TRANSCRIPTASE DOMAIN-CONTAINING PROTEIN"/>
    <property type="match status" value="1"/>
</dbReference>
<proteinExistence type="predicted"/>
<organism evidence="1 2">
    <name type="scientific">Lithospermum erythrorhizon</name>
    <name type="common">Purple gromwell</name>
    <name type="synonym">Lithospermum officinale var. erythrorhizon</name>
    <dbReference type="NCBI Taxonomy" id="34254"/>
    <lineage>
        <taxon>Eukaryota</taxon>
        <taxon>Viridiplantae</taxon>
        <taxon>Streptophyta</taxon>
        <taxon>Embryophyta</taxon>
        <taxon>Tracheophyta</taxon>
        <taxon>Spermatophyta</taxon>
        <taxon>Magnoliopsida</taxon>
        <taxon>eudicotyledons</taxon>
        <taxon>Gunneridae</taxon>
        <taxon>Pentapetalae</taxon>
        <taxon>asterids</taxon>
        <taxon>lamiids</taxon>
        <taxon>Boraginales</taxon>
        <taxon>Boraginaceae</taxon>
        <taxon>Boraginoideae</taxon>
        <taxon>Lithospermeae</taxon>
        <taxon>Lithospermum</taxon>
    </lineage>
</organism>
<reference evidence="1 2" key="1">
    <citation type="submission" date="2024-01" db="EMBL/GenBank/DDBJ databases">
        <title>The complete chloroplast genome sequence of Lithospermum erythrorhizon: insights into the phylogenetic relationship among Boraginaceae species and the maternal lineages of purple gromwells.</title>
        <authorList>
            <person name="Okada T."/>
            <person name="Watanabe K."/>
        </authorList>
    </citation>
    <scope>NUCLEOTIDE SEQUENCE [LARGE SCALE GENOMIC DNA]</scope>
</reference>
<accession>A0AAV3Q1Z7</accession>
<gene>
    <name evidence="1" type="ORF">LIER_38586</name>
</gene>
<sequence length="225" mass="25750">MLRVVEERKAISGIRISRESPSISHILFVDDTMIFCRATMDEGGIIMNILKEYEVESRQMIDINKCSVSFSPRTGRRIREDIMSILGLKEVRDQGKYLGLPSQVGRTKNKVFRSRIRGWKSKLLSQFFWANSDGEKGIHWKAWESLCLGKLEGGLGFKNLECMNLALLAKQGWRVATRQASLLFKLLKGRYLKRSSFLHAKLGNNPSYGWRNLQEGRAILLKGAR</sequence>
<dbReference type="PANTHER" id="PTHR33116">
    <property type="entry name" value="REVERSE TRANSCRIPTASE ZINC-BINDING DOMAIN-CONTAINING PROTEIN-RELATED-RELATED"/>
    <property type="match status" value="1"/>
</dbReference>
<evidence type="ECO:0008006" key="3">
    <source>
        <dbReference type="Google" id="ProtNLM"/>
    </source>
</evidence>
<protein>
    <recommendedName>
        <fullName evidence="3">Reverse transcriptase</fullName>
    </recommendedName>
</protein>
<dbReference type="AlphaFoldDB" id="A0AAV3Q1Z7"/>
<dbReference type="Proteomes" id="UP001454036">
    <property type="component" value="Unassembled WGS sequence"/>
</dbReference>
<keyword evidence="2" id="KW-1185">Reference proteome</keyword>
<name>A0AAV3Q1Z7_LITER</name>